<dbReference type="AlphaFoldDB" id="A0A5C6B9Y2"/>
<dbReference type="OrthoDB" id="1227404at2"/>
<reference evidence="2 3" key="1">
    <citation type="submission" date="2019-02" db="EMBL/GenBank/DDBJ databases">
        <title>Deep-cultivation of Planctomycetes and their phenomic and genomic characterization uncovers novel biology.</title>
        <authorList>
            <person name="Wiegand S."/>
            <person name="Jogler M."/>
            <person name="Boedeker C."/>
            <person name="Pinto D."/>
            <person name="Vollmers J."/>
            <person name="Rivas-Marin E."/>
            <person name="Kohn T."/>
            <person name="Peeters S.H."/>
            <person name="Heuer A."/>
            <person name="Rast P."/>
            <person name="Oberbeckmann S."/>
            <person name="Bunk B."/>
            <person name="Jeske O."/>
            <person name="Meyerdierks A."/>
            <person name="Storesund J.E."/>
            <person name="Kallscheuer N."/>
            <person name="Luecker S."/>
            <person name="Lage O.M."/>
            <person name="Pohl T."/>
            <person name="Merkel B.J."/>
            <person name="Hornburger P."/>
            <person name="Mueller R.-W."/>
            <person name="Bruemmer F."/>
            <person name="Labrenz M."/>
            <person name="Spormann A.M."/>
            <person name="Op Den Camp H."/>
            <person name="Overmann J."/>
            <person name="Amann R."/>
            <person name="Jetten M.S.M."/>
            <person name="Mascher T."/>
            <person name="Medema M.H."/>
            <person name="Devos D.P."/>
            <person name="Kaster A.-K."/>
            <person name="Ovreas L."/>
            <person name="Rohde M."/>
            <person name="Galperin M.Y."/>
            <person name="Jogler C."/>
        </authorList>
    </citation>
    <scope>NUCLEOTIDE SEQUENCE [LARGE SCALE GENOMIC DNA]</scope>
    <source>
        <strain evidence="2 3">CA54</strain>
    </source>
</reference>
<gene>
    <name evidence="2" type="ORF">CA54_41320</name>
</gene>
<dbReference type="SUPFAM" id="SSF56024">
    <property type="entry name" value="Phospholipase D/nuclease"/>
    <property type="match status" value="1"/>
</dbReference>
<dbReference type="Pfam" id="PF13091">
    <property type="entry name" value="PLDc_2"/>
    <property type="match status" value="1"/>
</dbReference>
<dbReference type="Proteomes" id="UP000320735">
    <property type="component" value="Unassembled WGS sequence"/>
</dbReference>
<protein>
    <recommendedName>
        <fullName evidence="1">Phospholipase D-like domain-containing protein</fullName>
    </recommendedName>
</protein>
<dbReference type="CDD" id="cd09117">
    <property type="entry name" value="PLDc_Bfil_DEXD_like"/>
    <property type="match status" value="1"/>
</dbReference>
<sequence>MKFLSSPSEVESVLAKQISTCKSLRWAVAWASCNTKLFTKLVESKDKIDQLIIGIHFYQTDPDFIEQFLDHPNVKFVMNPDGVFHPKMYLFEHDGGNWFCVTGSSNFTKGGLSSNSEVAVAFDKNDDVENSNYLSIDSTLNDYFAMDSARTLTKQDLSGYRAMWKRQQRRLESLSGTYTATTKKKKPKTSPLDVAIFVMDWPTYYGTVKDDKGVHTTEGRLRVLETANGFFSSHDHFSDMNDDSRRGIAGIYETEQIDWLWFGSMKGHGYFKQAINNNVPQISEALDEIPLTGKVTEEHFDQYLTKIGHAFDNVGVGTATRLLAMKRPDCFVCLDSKNRDKLCEEFKISKNVGLDDYWGLIVARLMDSNWWNAPEPHDPHQKRIWHGRAAFLDVMFYDPK</sequence>
<evidence type="ECO:0000259" key="1">
    <source>
        <dbReference type="Pfam" id="PF13091"/>
    </source>
</evidence>
<name>A0A5C6B9Y2_9PLAN</name>
<dbReference type="Gene3D" id="3.30.870.10">
    <property type="entry name" value="Endonuclease Chain A"/>
    <property type="match status" value="1"/>
</dbReference>
<dbReference type="InterPro" id="IPR025202">
    <property type="entry name" value="PLD-like_dom"/>
</dbReference>
<comment type="caution">
    <text evidence="2">The sequence shown here is derived from an EMBL/GenBank/DDBJ whole genome shotgun (WGS) entry which is preliminary data.</text>
</comment>
<accession>A0A5C6B9Y2</accession>
<dbReference type="RefSeq" id="WP_146372672.1">
    <property type="nucleotide sequence ID" value="NZ_SJPP01000002.1"/>
</dbReference>
<dbReference type="EMBL" id="SJPP01000002">
    <property type="protein sequence ID" value="TWU08893.1"/>
    <property type="molecule type" value="Genomic_DNA"/>
</dbReference>
<organism evidence="2 3">
    <name type="scientific">Symmachiella macrocystis</name>
    <dbReference type="NCBI Taxonomy" id="2527985"/>
    <lineage>
        <taxon>Bacteria</taxon>
        <taxon>Pseudomonadati</taxon>
        <taxon>Planctomycetota</taxon>
        <taxon>Planctomycetia</taxon>
        <taxon>Planctomycetales</taxon>
        <taxon>Planctomycetaceae</taxon>
        <taxon>Symmachiella</taxon>
    </lineage>
</organism>
<feature type="domain" description="Phospholipase D-like" evidence="1">
    <location>
        <begin position="74"/>
        <end position="126"/>
    </location>
</feature>
<proteinExistence type="predicted"/>
<evidence type="ECO:0000313" key="2">
    <source>
        <dbReference type="EMBL" id="TWU08893.1"/>
    </source>
</evidence>
<keyword evidence="3" id="KW-1185">Reference proteome</keyword>
<evidence type="ECO:0000313" key="3">
    <source>
        <dbReference type="Proteomes" id="UP000320735"/>
    </source>
</evidence>